<evidence type="ECO:0000313" key="2">
    <source>
        <dbReference type="Proteomes" id="UP000289340"/>
    </source>
</evidence>
<name>A0A445LY03_GLYSO</name>
<dbReference type="Proteomes" id="UP000289340">
    <property type="component" value="Chromosome 1"/>
</dbReference>
<accession>A0A445LY03</accession>
<gene>
    <name evidence="1" type="ORF">D0Y65_000243</name>
</gene>
<protein>
    <submittedName>
        <fullName evidence="1">Uncharacterized protein</fullName>
    </submittedName>
</protein>
<organism evidence="1 2">
    <name type="scientific">Glycine soja</name>
    <name type="common">Wild soybean</name>
    <dbReference type="NCBI Taxonomy" id="3848"/>
    <lineage>
        <taxon>Eukaryota</taxon>
        <taxon>Viridiplantae</taxon>
        <taxon>Streptophyta</taxon>
        <taxon>Embryophyta</taxon>
        <taxon>Tracheophyta</taxon>
        <taxon>Spermatophyta</taxon>
        <taxon>Magnoliopsida</taxon>
        <taxon>eudicotyledons</taxon>
        <taxon>Gunneridae</taxon>
        <taxon>Pentapetalae</taxon>
        <taxon>rosids</taxon>
        <taxon>fabids</taxon>
        <taxon>Fabales</taxon>
        <taxon>Fabaceae</taxon>
        <taxon>Papilionoideae</taxon>
        <taxon>50 kb inversion clade</taxon>
        <taxon>NPAAA clade</taxon>
        <taxon>indigoferoid/millettioid clade</taxon>
        <taxon>Phaseoleae</taxon>
        <taxon>Glycine</taxon>
        <taxon>Glycine subgen. Soja</taxon>
    </lineage>
</organism>
<dbReference type="AlphaFoldDB" id="A0A445LY03"/>
<reference evidence="1 2" key="1">
    <citation type="submission" date="2018-09" db="EMBL/GenBank/DDBJ databases">
        <title>A high-quality reference genome of wild soybean provides a powerful tool to mine soybean genomes.</title>
        <authorList>
            <person name="Xie M."/>
            <person name="Chung C.Y.L."/>
            <person name="Li M.-W."/>
            <person name="Wong F.-L."/>
            <person name="Chan T.-F."/>
            <person name="Lam H.-M."/>
        </authorList>
    </citation>
    <scope>NUCLEOTIDE SEQUENCE [LARGE SCALE GENOMIC DNA]</scope>
    <source>
        <strain evidence="2">cv. W05</strain>
        <tissue evidence="1">Hypocotyl of etiolated seedlings</tissue>
    </source>
</reference>
<sequence>MFLYGAEDKVLQLQTELRMMRSYLQVADRKQDEELGTTREEFVAERTCGFCGLSAYLFVVFLGRPLRTRESGKQVPENDEPRFNWSICLDGLEFVAATSNWIRSDDHEEEPSLKDIELGDSKRAVISRRSREILDLKKYWCNEIRSIFSPKNIAKSKEVLFLKTCGCEVLKFFLRKFKDDMDEASSSNLEANLDVLIEHEANSNVPGRDRDESSSSEPEVLKDGKRYLTMIKKRIGRVVKKSNFLRR</sequence>
<comment type="caution">
    <text evidence="1">The sequence shown here is derived from an EMBL/GenBank/DDBJ whole genome shotgun (WGS) entry which is preliminary data.</text>
</comment>
<keyword evidence="2" id="KW-1185">Reference proteome</keyword>
<evidence type="ECO:0000313" key="1">
    <source>
        <dbReference type="EMBL" id="RZC28143.1"/>
    </source>
</evidence>
<proteinExistence type="predicted"/>
<dbReference type="EMBL" id="QZWG01000001">
    <property type="protein sequence ID" value="RZC28143.1"/>
    <property type="molecule type" value="Genomic_DNA"/>
</dbReference>